<protein>
    <submittedName>
        <fullName evidence="2">Uncharacterized protein</fullName>
    </submittedName>
</protein>
<evidence type="ECO:0000313" key="2">
    <source>
        <dbReference type="EMBL" id="KAJ4483130.1"/>
    </source>
</evidence>
<proteinExistence type="predicted"/>
<dbReference type="Proteomes" id="UP001150217">
    <property type="component" value="Unassembled WGS sequence"/>
</dbReference>
<comment type="caution">
    <text evidence="2">The sequence shown here is derived from an EMBL/GenBank/DDBJ whole genome shotgun (WGS) entry which is preliminary data.</text>
</comment>
<evidence type="ECO:0000313" key="3">
    <source>
        <dbReference type="Proteomes" id="UP001150217"/>
    </source>
</evidence>
<reference evidence="2" key="1">
    <citation type="submission" date="2022-08" db="EMBL/GenBank/DDBJ databases">
        <title>A Global Phylogenomic Analysis of the Shiitake Genus Lentinula.</title>
        <authorList>
            <consortium name="DOE Joint Genome Institute"/>
            <person name="Sierra-Patev S."/>
            <person name="Min B."/>
            <person name="Naranjo-Ortiz M."/>
            <person name="Looney B."/>
            <person name="Konkel Z."/>
            <person name="Slot J.C."/>
            <person name="Sakamoto Y."/>
            <person name="Steenwyk J.L."/>
            <person name="Rokas A."/>
            <person name="Carro J."/>
            <person name="Camarero S."/>
            <person name="Ferreira P."/>
            <person name="Molpeceres G."/>
            <person name="Ruiz-Duenas F.J."/>
            <person name="Serrano A."/>
            <person name="Henrissat B."/>
            <person name="Drula E."/>
            <person name="Hughes K.W."/>
            <person name="Mata J.L."/>
            <person name="Ishikawa N.K."/>
            <person name="Vargas-Isla R."/>
            <person name="Ushijima S."/>
            <person name="Smith C.A."/>
            <person name="Ahrendt S."/>
            <person name="Andreopoulos W."/>
            <person name="He G."/>
            <person name="Labutti K."/>
            <person name="Lipzen A."/>
            <person name="Ng V."/>
            <person name="Riley R."/>
            <person name="Sandor L."/>
            <person name="Barry K."/>
            <person name="Martinez A.T."/>
            <person name="Xiao Y."/>
            <person name="Gibbons J.G."/>
            <person name="Terashima K."/>
            <person name="Grigoriev I.V."/>
            <person name="Hibbett D.S."/>
        </authorList>
    </citation>
    <scope>NUCLEOTIDE SEQUENCE</scope>
    <source>
        <strain evidence="2">RHP3577 ss4</strain>
    </source>
</reference>
<feature type="compositionally biased region" description="Acidic residues" evidence="1">
    <location>
        <begin position="107"/>
        <end position="119"/>
    </location>
</feature>
<sequence length="119" mass="13015">MTISESSPREPTTPGVYILRSSYALYLFTLRPIQSYVDGPPWTLQEPLQGSHLLALATTRSFPSSVAVSVAPFELRPAPSTLPHKLIIPKTYPKTYSDPGLTAGDHDDQDPPVDPDDPL</sequence>
<keyword evidence="3" id="KW-1185">Reference proteome</keyword>
<gene>
    <name evidence="2" type="ORF">C8R41DRAFT_921954</name>
</gene>
<accession>A0ABQ8V9X8</accession>
<organism evidence="2 3">
    <name type="scientific">Lentinula lateritia</name>
    <dbReference type="NCBI Taxonomy" id="40482"/>
    <lineage>
        <taxon>Eukaryota</taxon>
        <taxon>Fungi</taxon>
        <taxon>Dikarya</taxon>
        <taxon>Basidiomycota</taxon>
        <taxon>Agaricomycotina</taxon>
        <taxon>Agaricomycetes</taxon>
        <taxon>Agaricomycetidae</taxon>
        <taxon>Agaricales</taxon>
        <taxon>Marasmiineae</taxon>
        <taxon>Omphalotaceae</taxon>
        <taxon>Lentinula</taxon>
    </lineage>
</organism>
<name>A0ABQ8V9X8_9AGAR</name>
<evidence type="ECO:0000256" key="1">
    <source>
        <dbReference type="SAM" id="MobiDB-lite"/>
    </source>
</evidence>
<feature type="region of interest" description="Disordered" evidence="1">
    <location>
        <begin position="96"/>
        <end position="119"/>
    </location>
</feature>
<dbReference type="EMBL" id="JANVFT010000056">
    <property type="protein sequence ID" value="KAJ4483130.1"/>
    <property type="molecule type" value="Genomic_DNA"/>
</dbReference>